<dbReference type="EMBL" id="LR215032">
    <property type="protein sequence ID" value="VEU73115.1"/>
    <property type="molecule type" value="Genomic_DNA"/>
</dbReference>
<dbReference type="NCBIfam" id="TIGR04313">
    <property type="entry name" value="aro_clust_Mycop"/>
    <property type="match status" value="2"/>
</dbReference>
<name>A0A449B064_9BACT</name>
<accession>A0A449B064</accession>
<evidence type="ECO:0000313" key="3">
    <source>
        <dbReference type="Proteomes" id="UP000289862"/>
    </source>
</evidence>
<gene>
    <name evidence="2" type="ORF">NCTC10186_00604</name>
</gene>
<organism evidence="2 3">
    <name type="scientific">Mycoplasmopsis gallopavonis</name>
    <dbReference type="NCBI Taxonomy" id="76629"/>
    <lineage>
        <taxon>Bacteria</taxon>
        <taxon>Bacillati</taxon>
        <taxon>Mycoplasmatota</taxon>
        <taxon>Mycoplasmoidales</taxon>
        <taxon>Metamycoplasmataceae</taxon>
        <taxon>Mycoplasmopsis</taxon>
    </lineage>
</organism>
<dbReference type="AlphaFoldDB" id="A0A449B064"/>
<protein>
    <recommendedName>
        <fullName evidence="4">Lipoprotein</fullName>
    </recommendedName>
</protein>
<keyword evidence="2" id="KW-0614">Plasmid</keyword>
<dbReference type="Proteomes" id="UP000289862">
    <property type="component" value="Plasmid 2"/>
</dbReference>
<dbReference type="RefSeq" id="WP_165261026.1">
    <property type="nucleotide sequence ID" value="NZ_LR215032.1"/>
</dbReference>
<geneLocation type="plasmid" evidence="2 3">
    <name>2</name>
</geneLocation>
<evidence type="ECO:0000313" key="2">
    <source>
        <dbReference type="EMBL" id="VEU73115.1"/>
    </source>
</evidence>
<evidence type="ECO:0000256" key="1">
    <source>
        <dbReference type="SAM" id="Coils"/>
    </source>
</evidence>
<sequence length="328" mass="39041">MKNKLLNILTFSSIPLAFTSCANYQTNSQYDKFIDHKLDVNTTVLNKDTQRTQKILNFLLKEVFKDNEVERLNFITNQSNPDIINNFKNLQAKYQEIFKAKEGLKQEIADLNKKIDWYKFLIGQYWNELQEAQAQLIALNDQNENYNEKEKDYLTQFGNLISDNWYFFLTNLDKFHYEFFQYIGQTFADKDFISRDYINSLKTKKPTTAFNLYDNNLNELILGEETRELQNANIYYLNKDKLVFRITIANINSNNPVLKIDPYIWYFENLKAQKISLNLISSIYHFAFIHNYPQSYDQFIIDMVQKQRYGEPAYLLITAKENNNEEIS</sequence>
<dbReference type="PROSITE" id="PS51257">
    <property type="entry name" value="PROKAR_LIPOPROTEIN"/>
    <property type="match status" value="1"/>
</dbReference>
<reference evidence="2 3" key="1">
    <citation type="submission" date="2019-01" db="EMBL/GenBank/DDBJ databases">
        <authorList>
            <consortium name="Pathogen Informatics"/>
        </authorList>
    </citation>
    <scope>NUCLEOTIDE SEQUENCE [LARGE SCALE GENOMIC DNA]</scope>
    <source>
        <strain evidence="2 3">NCTC10186</strain>
        <plasmid evidence="3">2</plasmid>
    </source>
</reference>
<proteinExistence type="predicted"/>
<feature type="coiled-coil region" evidence="1">
    <location>
        <begin position="87"/>
        <end position="156"/>
    </location>
</feature>
<dbReference type="InterPro" id="IPR027593">
    <property type="entry name" value="Aro_clust"/>
</dbReference>
<evidence type="ECO:0008006" key="4">
    <source>
        <dbReference type="Google" id="ProtNLM"/>
    </source>
</evidence>
<dbReference type="KEGG" id="mgal:NCTC10186_00604"/>
<keyword evidence="3" id="KW-1185">Reference proteome</keyword>
<keyword evidence="1" id="KW-0175">Coiled coil</keyword>